<dbReference type="Proteomes" id="UP000807716">
    <property type="component" value="Unassembled WGS sequence"/>
</dbReference>
<keyword evidence="3" id="KW-1185">Reference proteome</keyword>
<dbReference type="EMBL" id="JAAAJB010000063">
    <property type="protein sequence ID" value="KAG0267960.1"/>
    <property type="molecule type" value="Genomic_DNA"/>
</dbReference>
<evidence type="ECO:0000313" key="3">
    <source>
        <dbReference type="Proteomes" id="UP000807716"/>
    </source>
</evidence>
<dbReference type="Pfam" id="PF04979">
    <property type="entry name" value="IPP-2"/>
    <property type="match status" value="1"/>
</dbReference>
<evidence type="ECO:0000256" key="1">
    <source>
        <dbReference type="SAM" id="MobiDB-lite"/>
    </source>
</evidence>
<evidence type="ECO:0000313" key="2">
    <source>
        <dbReference type="EMBL" id="KAG0267960.1"/>
    </source>
</evidence>
<proteinExistence type="predicted"/>
<name>A0A9P6UBI7_9FUNG</name>
<dbReference type="Gene3D" id="6.10.250.1050">
    <property type="match status" value="1"/>
</dbReference>
<dbReference type="OrthoDB" id="551302at2759"/>
<accession>A0A9P6UBI7</accession>
<dbReference type="InterPro" id="IPR007062">
    <property type="entry name" value="PPI-2"/>
</dbReference>
<feature type="compositionally biased region" description="Acidic residues" evidence="1">
    <location>
        <begin position="145"/>
        <end position="157"/>
    </location>
</feature>
<reference evidence="2" key="1">
    <citation type="journal article" date="2020" name="Fungal Divers.">
        <title>Resolving the Mortierellaceae phylogeny through synthesis of multi-gene phylogenetics and phylogenomics.</title>
        <authorList>
            <person name="Vandepol N."/>
            <person name="Liber J."/>
            <person name="Desiro A."/>
            <person name="Na H."/>
            <person name="Kennedy M."/>
            <person name="Barry K."/>
            <person name="Grigoriev I.V."/>
            <person name="Miller A.N."/>
            <person name="O'Donnell K."/>
            <person name="Stajich J.E."/>
            <person name="Bonito G."/>
        </authorList>
    </citation>
    <scope>NUCLEOTIDE SEQUENCE</scope>
    <source>
        <strain evidence="2">BC1065</strain>
    </source>
</reference>
<feature type="compositionally biased region" description="Acidic residues" evidence="1">
    <location>
        <begin position="107"/>
        <end position="137"/>
    </location>
</feature>
<feature type="region of interest" description="Disordered" evidence="1">
    <location>
        <begin position="183"/>
        <end position="230"/>
    </location>
</feature>
<dbReference type="GO" id="GO:0009966">
    <property type="term" value="P:regulation of signal transduction"/>
    <property type="evidence" value="ECO:0007669"/>
    <property type="project" value="InterPro"/>
</dbReference>
<dbReference type="PANTHER" id="PTHR12398:SF20">
    <property type="entry name" value="PROTEIN PHOSPHATASE 1 REGULATORY INHIBITOR SUBUNIT 2"/>
    <property type="match status" value="1"/>
</dbReference>
<organism evidence="2 3">
    <name type="scientific">Actinomortierella ambigua</name>
    <dbReference type="NCBI Taxonomy" id="1343610"/>
    <lineage>
        <taxon>Eukaryota</taxon>
        <taxon>Fungi</taxon>
        <taxon>Fungi incertae sedis</taxon>
        <taxon>Mucoromycota</taxon>
        <taxon>Mortierellomycotina</taxon>
        <taxon>Mortierellomycetes</taxon>
        <taxon>Mortierellales</taxon>
        <taxon>Mortierellaceae</taxon>
        <taxon>Actinomortierella</taxon>
    </lineage>
</organism>
<gene>
    <name evidence="2" type="ORF">DFQ27_007831</name>
</gene>
<dbReference type="AlphaFoldDB" id="A0A9P6UBI7"/>
<dbReference type="PANTHER" id="PTHR12398">
    <property type="entry name" value="PROTEIN PHOSPHATASE INHIBITOR"/>
    <property type="match status" value="1"/>
</dbReference>
<comment type="caution">
    <text evidence="2">The sequence shown here is derived from an EMBL/GenBank/DDBJ whole genome shotgun (WGS) entry which is preliminary data.</text>
</comment>
<protein>
    <recommendedName>
        <fullName evidence="4">Protein phosphatase inhibitor 2</fullName>
    </recommendedName>
</protein>
<dbReference type="GO" id="GO:0004864">
    <property type="term" value="F:protein phosphatase inhibitor activity"/>
    <property type="evidence" value="ECO:0007669"/>
    <property type="project" value="InterPro"/>
</dbReference>
<sequence>MDSPPKHSPVLGAQPVKGILKKPAASFANVEKTPSLKWDEENLTITEAQKDSTMKIDEPKTPFVYYDHAQDKVLDSNMEDFVLDKPKKKQAALAHTPPVPSYMPGLNDDEDEDEDENGDEDNESYEDDSDEFEEDIPQEQGQPNDPDEWQDSDEEEVEQRKAVKKHDKFAKMRAEHYKMRDALRLGHKLAEQDLQSPDSPRDSSAPVPPVPGLPSSIKPKGGDDDLDMDI</sequence>
<evidence type="ECO:0008006" key="4">
    <source>
        <dbReference type="Google" id="ProtNLM"/>
    </source>
</evidence>
<feature type="region of interest" description="Disordered" evidence="1">
    <location>
        <begin position="86"/>
        <end position="171"/>
    </location>
</feature>